<keyword evidence="17" id="KW-0479">Metal-binding</keyword>
<dbReference type="Proteomes" id="UP000254020">
    <property type="component" value="Unassembled WGS sequence"/>
</dbReference>
<evidence type="ECO:0000256" key="4">
    <source>
        <dbReference type="ARBA" id="ARBA00008973"/>
    </source>
</evidence>
<comment type="pathway">
    <text evidence="3">Alkene biosynthesis; ethylene biosynthesis via 2-oxoglutarate.</text>
</comment>
<dbReference type="Pfam" id="PF14226">
    <property type="entry name" value="DIOX_N"/>
    <property type="match status" value="1"/>
</dbReference>
<gene>
    <name evidence="19" type="primary">efe_2</name>
    <name evidence="19" type="ORF">NCTC9504_03508</name>
</gene>
<comment type="catalytic activity">
    <reaction evidence="15">
        <text>2-oxoglutarate + O2 + 2 H(+) = ethene + 3 CO2 + H2O</text>
        <dbReference type="Rhea" id="RHEA:31523"/>
        <dbReference type="ChEBI" id="CHEBI:15377"/>
        <dbReference type="ChEBI" id="CHEBI:15378"/>
        <dbReference type="ChEBI" id="CHEBI:15379"/>
        <dbReference type="ChEBI" id="CHEBI:16526"/>
        <dbReference type="ChEBI" id="CHEBI:16810"/>
        <dbReference type="ChEBI" id="CHEBI:18153"/>
        <dbReference type="EC" id="1.13.12.19"/>
    </reaction>
</comment>
<dbReference type="PANTHER" id="PTHR47990">
    <property type="entry name" value="2-OXOGLUTARATE (2OG) AND FE(II)-DEPENDENT OXYGENASE SUPERFAMILY PROTEIN-RELATED"/>
    <property type="match status" value="1"/>
</dbReference>
<dbReference type="InterPro" id="IPR027443">
    <property type="entry name" value="IPNS-like_sf"/>
</dbReference>
<evidence type="ECO:0000256" key="15">
    <source>
        <dbReference type="ARBA" id="ARBA00047725"/>
    </source>
</evidence>
<dbReference type="InterPro" id="IPR004872">
    <property type="entry name" value="Lipoprotein_NlpA"/>
</dbReference>
<dbReference type="InterPro" id="IPR050231">
    <property type="entry name" value="Iron_ascorbate_oxido_reductase"/>
</dbReference>
<dbReference type="EC" id="1.13.12.19" evidence="6"/>
<evidence type="ECO:0000256" key="16">
    <source>
        <dbReference type="ARBA" id="ARBA00049359"/>
    </source>
</evidence>
<evidence type="ECO:0000256" key="17">
    <source>
        <dbReference type="RuleBase" id="RU003682"/>
    </source>
</evidence>
<sequence>MNATTLPILDLARYADPADKAAFLADLRHAARDIGFFYLINHGVDDALQYEVQRQSQRFFALDEAQKQQVAMIHSPHFRGYNRAASELTRGQPDWREQFDIGAERPALTLSDDAPRWQRLQGPNLWPAALPSLKPVLLHWQQQMTQVGIRLLRAFAEALQLPENAFDQLYGEKPNEHIKLIRYPGQQETQSSQGVGAHKDSGFLSFLLQDEQKGLQVEVAPGEWIDAVPLAGSFVVNIGELLELATNGYLRATVHRVVSPPAQQQRLSIAFFLGASLTRWCRFTPCRPSWRVKREAGQRPAQSAAARCRLELSQGPSAFPSGRGGTLLSGRVSRTRRAIDRLTITKKEHTMKYAAFKLAGVALSLSLAWTSAQAAALRVAADPVPHAEILNYIKKIDPSLDLKVVELTSGVNANELLASGDVDANYFQHVPYLKDQEKALGKTFAVAATVHIERWEFTRISIKISHHCRKTPPWRCRITPPT</sequence>
<dbReference type="EMBL" id="UGMA01000005">
    <property type="protein sequence ID" value="STU80106.1"/>
    <property type="molecule type" value="Genomic_DNA"/>
</dbReference>
<dbReference type="GO" id="GO:0009693">
    <property type="term" value="P:ethylene biosynthetic process"/>
    <property type="evidence" value="ECO:0007669"/>
    <property type="project" value="UniProtKB-KW"/>
</dbReference>
<accession>A0A377ZPR7</accession>
<dbReference type="EC" id="1.14.20.7" evidence="5"/>
<keyword evidence="11" id="KW-0564">Palmitate</keyword>
<comment type="subcellular location">
    <subcellularLocation>
        <location evidence="2">Membrane</location>
        <topology evidence="2">Lipid-anchor</topology>
    </subcellularLocation>
</comment>
<dbReference type="Gene3D" id="2.60.120.330">
    <property type="entry name" value="B-lactam Antibiotic, Isopenicillin N Synthase, Chain"/>
    <property type="match status" value="1"/>
</dbReference>
<evidence type="ECO:0000256" key="14">
    <source>
        <dbReference type="ARBA" id="ARBA00031282"/>
    </source>
</evidence>
<evidence type="ECO:0000256" key="10">
    <source>
        <dbReference type="ARBA" id="ARBA00023136"/>
    </source>
</evidence>
<dbReference type="AlphaFoldDB" id="A0A377ZPR7"/>
<keyword evidence="12" id="KW-0449">Lipoprotein</keyword>
<evidence type="ECO:0000256" key="9">
    <source>
        <dbReference type="ARBA" id="ARBA00022729"/>
    </source>
</evidence>
<evidence type="ECO:0000256" key="13">
    <source>
        <dbReference type="ARBA" id="ARBA00031011"/>
    </source>
</evidence>
<dbReference type="Pfam" id="PF03171">
    <property type="entry name" value="2OG-FeII_Oxy"/>
    <property type="match status" value="1"/>
</dbReference>
<evidence type="ECO:0000313" key="19">
    <source>
        <dbReference type="EMBL" id="STU80106.1"/>
    </source>
</evidence>
<proteinExistence type="inferred from homology"/>
<dbReference type="InterPro" id="IPR044861">
    <property type="entry name" value="IPNS-like_FE2OG_OXY"/>
</dbReference>
<dbReference type="PROSITE" id="PS51471">
    <property type="entry name" value="FE2OG_OXY"/>
    <property type="match status" value="1"/>
</dbReference>
<evidence type="ECO:0000256" key="3">
    <source>
        <dbReference type="ARBA" id="ARBA00004767"/>
    </source>
</evidence>
<evidence type="ECO:0000256" key="1">
    <source>
        <dbReference type="ARBA" id="ARBA00001954"/>
    </source>
</evidence>
<evidence type="ECO:0000256" key="8">
    <source>
        <dbReference type="ARBA" id="ARBA00022666"/>
    </source>
</evidence>
<dbReference type="GO" id="GO:0102276">
    <property type="term" value="F:2-oxoglutarate oxygenase/decarboxylase (ethylene-forming) activity"/>
    <property type="evidence" value="ECO:0007669"/>
    <property type="project" value="UniProtKB-EC"/>
</dbReference>
<reference evidence="19 20" key="1">
    <citation type="submission" date="2018-06" db="EMBL/GenBank/DDBJ databases">
        <authorList>
            <consortium name="Pathogen Informatics"/>
            <person name="Doyle S."/>
        </authorList>
    </citation>
    <scope>NUCLEOTIDE SEQUENCE [LARGE SCALE GENOMIC DNA]</scope>
    <source>
        <strain evidence="19 20">NCTC9504</strain>
    </source>
</reference>
<comment type="similarity">
    <text evidence="17">Belongs to the iron/ascorbate-dependent oxidoreductase family.</text>
</comment>
<keyword evidence="10" id="KW-0472">Membrane</keyword>
<dbReference type="SUPFAM" id="SSF51197">
    <property type="entry name" value="Clavaminate synthase-like"/>
    <property type="match status" value="1"/>
</dbReference>
<feature type="domain" description="Fe2OG dioxygenase" evidence="18">
    <location>
        <begin position="173"/>
        <end position="275"/>
    </location>
</feature>
<dbReference type="SUPFAM" id="SSF53850">
    <property type="entry name" value="Periplasmic binding protein-like II"/>
    <property type="match status" value="1"/>
</dbReference>
<dbReference type="InterPro" id="IPR026992">
    <property type="entry name" value="DIOX_N"/>
</dbReference>
<keyword evidence="17 19" id="KW-0560">Oxidoreductase</keyword>
<evidence type="ECO:0000256" key="5">
    <source>
        <dbReference type="ARBA" id="ARBA00012293"/>
    </source>
</evidence>
<comment type="catalytic activity">
    <reaction evidence="16">
        <text>L-arginine + 2-oxoglutarate + O2 = guanidine + L-glutamate 5-semialdehyde + succinate + CO2</text>
        <dbReference type="Rhea" id="RHEA:31535"/>
        <dbReference type="ChEBI" id="CHEBI:15379"/>
        <dbReference type="ChEBI" id="CHEBI:16526"/>
        <dbReference type="ChEBI" id="CHEBI:16810"/>
        <dbReference type="ChEBI" id="CHEBI:30031"/>
        <dbReference type="ChEBI" id="CHEBI:30087"/>
        <dbReference type="ChEBI" id="CHEBI:32682"/>
        <dbReference type="ChEBI" id="CHEBI:58066"/>
        <dbReference type="EC" id="1.14.20.7"/>
    </reaction>
</comment>
<evidence type="ECO:0000256" key="11">
    <source>
        <dbReference type="ARBA" id="ARBA00023139"/>
    </source>
</evidence>
<dbReference type="GO" id="GO:0046872">
    <property type="term" value="F:metal ion binding"/>
    <property type="evidence" value="ECO:0007669"/>
    <property type="project" value="UniProtKB-KW"/>
</dbReference>
<dbReference type="Pfam" id="PF03180">
    <property type="entry name" value="Lipoprotein_9"/>
    <property type="match status" value="1"/>
</dbReference>
<evidence type="ECO:0000256" key="6">
    <source>
        <dbReference type="ARBA" id="ARBA00012531"/>
    </source>
</evidence>
<dbReference type="PRINTS" id="PR00682">
    <property type="entry name" value="IPNSYNTHASE"/>
</dbReference>
<evidence type="ECO:0000313" key="20">
    <source>
        <dbReference type="Proteomes" id="UP000254020"/>
    </source>
</evidence>
<keyword evidence="17" id="KW-0408">Iron</keyword>
<evidence type="ECO:0000256" key="7">
    <source>
        <dbReference type="ARBA" id="ARBA00019045"/>
    </source>
</evidence>
<dbReference type="GO" id="GO:0016020">
    <property type="term" value="C:membrane"/>
    <property type="evidence" value="ECO:0007669"/>
    <property type="project" value="UniProtKB-SubCell"/>
</dbReference>
<evidence type="ECO:0000259" key="18">
    <source>
        <dbReference type="PROSITE" id="PS51471"/>
    </source>
</evidence>
<evidence type="ECO:0000256" key="2">
    <source>
        <dbReference type="ARBA" id="ARBA00004635"/>
    </source>
</evidence>
<name>A0A377ZPR7_KLEPN</name>
<comment type="cofactor">
    <cofactor evidence="1">
        <name>Fe(2+)</name>
        <dbReference type="ChEBI" id="CHEBI:29033"/>
    </cofactor>
</comment>
<keyword evidence="9" id="KW-0732">Signal</keyword>
<evidence type="ECO:0000256" key="12">
    <source>
        <dbReference type="ARBA" id="ARBA00023288"/>
    </source>
</evidence>
<protein>
    <recommendedName>
        <fullName evidence="7">2-oxoglutarate-dependent ethylene/succinate-forming enzyme</fullName>
        <ecNumber evidence="6">1.13.12.19</ecNumber>
        <ecNumber evidence="5">1.14.20.7</ecNumber>
    </recommendedName>
    <alternativeName>
        <fullName evidence="13">2-oxoglutarate dioxygenase (ethylene-forming)</fullName>
    </alternativeName>
    <alternativeName>
        <fullName evidence="14">2-oxoglutarate/L-arginine monooxygenase/decarboxylase (succinate-forming)</fullName>
    </alternativeName>
</protein>
<keyword evidence="8" id="KW-0266">Ethylene biosynthesis</keyword>
<dbReference type="Gene3D" id="3.40.190.10">
    <property type="entry name" value="Periplasmic binding protein-like II"/>
    <property type="match status" value="1"/>
</dbReference>
<comment type="similarity">
    <text evidence="4">Belongs to the NlpA lipoprotein family.</text>
</comment>
<dbReference type="InterPro" id="IPR005123">
    <property type="entry name" value="Oxoglu/Fe-dep_dioxygenase_dom"/>
</dbReference>
<organism evidence="19 20">
    <name type="scientific">Klebsiella pneumoniae subsp. pneumoniae</name>
    <dbReference type="NCBI Taxonomy" id="72407"/>
    <lineage>
        <taxon>Bacteria</taxon>
        <taxon>Pseudomonadati</taxon>
        <taxon>Pseudomonadota</taxon>
        <taxon>Gammaproteobacteria</taxon>
        <taxon>Enterobacterales</taxon>
        <taxon>Enterobacteriaceae</taxon>
        <taxon>Klebsiella/Raoultella group</taxon>
        <taxon>Klebsiella</taxon>
        <taxon>Klebsiella pneumoniae complex</taxon>
    </lineage>
</organism>